<evidence type="ECO:0000256" key="1">
    <source>
        <dbReference type="ARBA" id="ARBA00022729"/>
    </source>
</evidence>
<accession>A0A7H1MXA7</accession>
<gene>
    <name evidence="4" type="ORF">HQ394_00360</name>
</gene>
<protein>
    <submittedName>
        <fullName evidence="4">Outer membrane protein assembly factor BamE</fullName>
    </submittedName>
</protein>
<evidence type="ECO:0000313" key="5">
    <source>
        <dbReference type="Proteomes" id="UP000516369"/>
    </source>
</evidence>
<dbReference type="GO" id="GO:0019867">
    <property type="term" value="C:outer membrane"/>
    <property type="evidence" value="ECO:0007669"/>
    <property type="project" value="InterPro"/>
</dbReference>
<sequence length="143" mass="15316">MSLIALGGLSLGACEGRVAVHGNPIDADELARLAPGKQSKADVVGLLGSPSSTPPFDDNTWYYMSDRESTLAFFAPETVERQVVVLLFDDQAVLGSVRLVGLESGREVEIVSRETPSFGQSPTVIQQLLGNLGKFNKEEGPKR</sequence>
<dbReference type="EMBL" id="CP053923">
    <property type="protein sequence ID" value="QNT68093.1"/>
    <property type="molecule type" value="Genomic_DNA"/>
</dbReference>
<dbReference type="Proteomes" id="UP000516369">
    <property type="component" value="Chromosome"/>
</dbReference>
<dbReference type="InterPro" id="IPR007450">
    <property type="entry name" value="BamE_dom"/>
</dbReference>
<reference evidence="4 5" key="1">
    <citation type="submission" date="2020-05" db="EMBL/GenBank/DDBJ databases">
        <title>Complete closed genome sequence of Defluviicoccus vanus.</title>
        <authorList>
            <person name="Bessarab I."/>
            <person name="Arumugam K."/>
            <person name="Maszenan A.M."/>
            <person name="Seviour R.J."/>
            <person name="Williams R.B."/>
        </authorList>
    </citation>
    <scope>NUCLEOTIDE SEQUENCE [LARGE SCALE GENOMIC DNA]</scope>
    <source>
        <strain evidence="4 5">Ben 114</strain>
    </source>
</reference>
<name>A0A7H1MXA7_9PROT</name>
<dbReference type="InterPro" id="IPR037873">
    <property type="entry name" value="BamE-like"/>
</dbReference>
<feature type="domain" description="Outer membrane protein assembly factor BamE" evidence="3">
    <location>
        <begin position="22"/>
        <end position="94"/>
    </location>
</feature>
<keyword evidence="2" id="KW-0472">Membrane</keyword>
<keyword evidence="1" id="KW-0732">Signal</keyword>
<dbReference type="KEGG" id="dvn:HQ394_00360"/>
<keyword evidence="5" id="KW-1185">Reference proteome</keyword>
<evidence type="ECO:0000313" key="4">
    <source>
        <dbReference type="EMBL" id="QNT68093.1"/>
    </source>
</evidence>
<dbReference type="Pfam" id="PF04355">
    <property type="entry name" value="BamE"/>
    <property type="match status" value="1"/>
</dbReference>
<proteinExistence type="predicted"/>
<dbReference type="AlphaFoldDB" id="A0A7H1MXA7"/>
<evidence type="ECO:0000256" key="2">
    <source>
        <dbReference type="ARBA" id="ARBA00023136"/>
    </source>
</evidence>
<organism evidence="4 5">
    <name type="scientific">Defluviicoccus vanus</name>
    <dbReference type="NCBI Taxonomy" id="111831"/>
    <lineage>
        <taxon>Bacteria</taxon>
        <taxon>Pseudomonadati</taxon>
        <taxon>Pseudomonadota</taxon>
        <taxon>Alphaproteobacteria</taxon>
        <taxon>Rhodospirillales</taxon>
        <taxon>Rhodospirillaceae</taxon>
        <taxon>Defluviicoccus</taxon>
    </lineage>
</organism>
<evidence type="ECO:0000259" key="3">
    <source>
        <dbReference type="Pfam" id="PF04355"/>
    </source>
</evidence>
<dbReference type="Gene3D" id="3.30.1450.10">
    <property type="match status" value="1"/>
</dbReference>